<accession>A0A1G6TKV2</accession>
<dbReference type="Gene3D" id="3.40.50.1820">
    <property type="entry name" value="alpha/beta hydrolase"/>
    <property type="match status" value="1"/>
</dbReference>
<dbReference type="RefSeq" id="WP_090663566.1">
    <property type="nucleotide sequence ID" value="NZ_FMZX01000006.1"/>
</dbReference>
<dbReference type="SUPFAM" id="SSF53474">
    <property type="entry name" value="alpha/beta-Hydrolases"/>
    <property type="match status" value="1"/>
</dbReference>
<sequence>MPTVRDYTLAQFASTAFENTPSALPGGFTPLTPAALGVVVDAPGESFANGVYRQDNAAALVGTGVLGGLNTIVLAFRGADDRTDSNNVLRDPATDYPKFAELVAAVDRLAASGAYQQVAVTGHSLGGSLAQIFMANHPAGATTVHYVSDTFGSPGALVPDANDARITNYVVVDDPAVFLGENREAVGNTIDGNLLLERPAAELAARVFPGLTVDDALDAIPTFSANYENAGGTVNLPGKAGGTGPISSVTGLLQADPAQHAISNYIRELGNIAFRLPGSGNEGLFDRDFYLQRNADVAAAGIDAKQHFDTHGWREGRDASAVFDTGFYLQNNRDVAAAGVNPLAHFETHGWREGRAPDAFFDTGVYLRENPDVAAAGINPLVHYLLFGWNEGRDPGPAFDTASYLLANPDVAAAGINPLEHYLEFGINEGRVIA</sequence>
<evidence type="ECO:0000313" key="1">
    <source>
        <dbReference type="EMBL" id="SDD29680.1"/>
    </source>
</evidence>
<proteinExistence type="predicted"/>
<organism evidence="1 2">
    <name type="scientific">Belnapia rosea</name>
    <dbReference type="NCBI Taxonomy" id="938405"/>
    <lineage>
        <taxon>Bacteria</taxon>
        <taxon>Pseudomonadati</taxon>
        <taxon>Pseudomonadota</taxon>
        <taxon>Alphaproteobacteria</taxon>
        <taxon>Acetobacterales</taxon>
        <taxon>Roseomonadaceae</taxon>
        <taxon>Belnapia</taxon>
    </lineage>
</organism>
<dbReference type="InterPro" id="IPR029058">
    <property type="entry name" value="AB_hydrolase_fold"/>
</dbReference>
<dbReference type="AlphaFoldDB" id="A0A1G6TKV2"/>
<dbReference type="Proteomes" id="UP000198925">
    <property type="component" value="Unassembled WGS sequence"/>
</dbReference>
<dbReference type="Pfam" id="PF26363">
    <property type="entry name" value="Phospholipase-like"/>
    <property type="match status" value="1"/>
</dbReference>
<evidence type="ECO:0008006" key="3">
    <source>
        <dbReference type="Google" id="ProtNLM"/>
    </source>
</evidence>
<dbReference type="EMBL" id="FMZX01000006">
    <property type="protein sequence ID" value="SDD29680.1"/>
    <property type="molecule type" value="Genomic_DNA"/>
</dbReference>
<dbReference type="STRING" id="938405.SAMN02927895_03321"/>
<gene>
    <name evidence="1" type="ORF">SAMN04487779_1006108</name>
</gene>
<keyword evidence="2" id="KW-1185">Reference proteome</keyword>
<reference evidence="1 2" key="1">
    <citation type="submission" date="2016-10" db="EMBL/GenBank/DDBJ databases">
        <authorList>
            <person name="de Groot N.N."/>
        </authorList>
    </citation>
    <scope>NUCLEOTIDE SEQUENCE [LARGE SCALE GENOMIC DNA]</scope>
    <source>
        <strain evidence="1 2">CPCC 100156</strain>
    </source>
</reference>
<protein>
    <recommendedName>
        <fullName evidence="3">Lipase (Class 3)</fullName>
    </recommendedName>
</protein>
<evidence type="ECO:0000313" key="2">
    <source>
        <dbReference type="Proteomes" id="UP000198925"/>
    </source>
</evidence>
<name>A0A1G6TKV2_9PROT</name>